<dbReference type="InterPro" id="IPR036259">
    <property type="entry name" value="MFS_trans_sf"/>
</dbReference>
<feature type="transmembrane region" description="Helical" evidence="5">
    <location>
        <begin position="415"/>
        <end position="435"/>
    </location>
</feature>
<comment type="subcellular location">
    <subcellularLocation>
        <location evidence="1">Membrane</location>
        <topology evidence="1">Multi-pass membrane protein</topology>
    </subcellularLocation>
</comment>
<dbReference type="Proteomes" id="UP001292079">
    <property type="component" value="Unassembled WGS sequence"/>
</dbReference>
<evidence type="ECO:0000256" key="5">
    <source>
        <dbReference type="SAM" id="Phobius"/>
    </source>
</evidence>
<feature type="transmembrane region" description="Helical" evidence="5">
    <location>
        <begin position="537"/>
        <end position="554"/>
    </location>
</feature>
<feature type="transmembrane region" description="Helical" evidence="5">
    <location>
        <begin position="18"/>
        <end position="36"/>
    </location>
</feature>
<sequence>MSKEATDEFTVILYKRRWFALLIFCFCSFANAYQWIHLNIISDRVLFLWDASIPGSSDDVKMISVDWLSMIYMLTYIPLIFPSTWILNKWGLRITLLVATALNAVGAWTKCVAGTLTYETTYGMPDQTTPISNKFGFPILMIGQTICGIAQSGILGIPAHLAAIWFGENEVSTATSLGVFGNQIGVAVGFLIPPLIVPMIPYSSHNANMLDPTVNVIELFNQIKHYMMILLYFSAALNSLPFILVLVGFRAKPPTEPTLAQYKRYGLKSMNDQLHNDKSINCLHTKTNNNGNLQKEFYSKSSDAVYYPNLNSISTIKQNTTDNNDVMMTNFIIHVDDVNNDCIEDSTTTNRMSETINHDYRNEKIWSSLKRLCKNIPFVLLFISYGMITGVYYAVSTLLNSILLGYFTDSSLFGWAGFTMIVAGIFGSVLAGIVLDKTKKFKLVTCIIYIASLIWMGIFTGTLYLYSMTFVFISMACLGFFMTGYLSIGFELAAEITYPESEGLTSGLLNTSAQIFGLILIHVATPLRTHYGVLPENLFLTSLLAVGSLLTVLIKENLRRQQAHEHMNKLLTEQINKELGSEVN</sequence>
<feature type="transmembrane region" description="Helical" evidence="5">
    <location>
        <begin position="472"/>
        <end position="494"/>
    </location>
</feature>
<proteinExistence type="predicted"/>
<dbReference type="SUPFAM" id="SSF103473">
    <property type="entry name" value="MFS general substrate transporter"/>
    <property type="match status" value="1"/>
</dbReference>
<feature type="transmembrane region" description="Helical" evidence="5">
    <location>
        <begin position="179"/>
        <end position="200"/>
    </location>
</feature>
<reference evidence="6" key="1">
    <citation type="submission" date="2022-04" db="EMBL/GenBank/DDBJ databases">
        <authorList>
            <person name="Xu L."/>
            <person name="Lv Z."/>
        </authorList>
    </citation>
    <scope>NUCLEOTIDE SEQUENCE</scope>
    <source>
        <strain evidence="6">LV_2022a</strain>
    </source>
</reference>
<evidence type="ECO:0000256" key="4">
    <source>
        <dbReference type="ARBA" id="ARBA00023136"/>
    </source>
</evidence>
<feature type="transmembrane region" description="Helical" evidence="5">
    <location>
        <begin position="229"/>
        <end position="249"/>
    </location>
</feature>
<dbReference type="InterPro" id="IPR049680">
    <property type="entry name" value="FLVCR1-2_SLC49-like"/>
</dbReference>
<feature type="transmembrane region" description="Helical" evidence="5">
    <location>
        <begin position="447"/>
        <end position="466"/>
    </location>
</feature>
<evidence type="ECO:0000256" key="1">
    <source>
        <dbReference type="ARBA" id="ARBA00004141"/>
    </source>
</evidence>
<dbReference type="GO" id="GO:0020037">
    <property type="term" value="F:heme binding"/>
    <property type="evidence" value="ECO:0007669"/>
    <property type="project" value="TreeGrafter"/>
</dbReference>
<feature type="transmembrane region" description="Helical" evidence="5">
    <location>
        <begin position="138"/>
        <end position="167"/>
    </location>
</feature>
<evidence type="ECO:0000313" key="6">
    <source>
        <dbReference type="EMBL" id="KAK4468068.1"/>
    </source>
</evidence>
<feature type="transmembrane region" description="Helical" evidence="5">
    <location>
        <begin position="94"/>
        <end position="118"/>
    </location>
</feature>
<organism evidence="6 7">
    <name type="scientific">Schistosoma mekongi</name>
    <name type="common">Parasitic worm</name>
    <dbReference type="NCBI Taxonomy" id="38744"/>
    <lineage>
        <taxon>Eukaryota</taxon>
        <taxon>Metazoa</taxon>
        <taxon>Spiralia</taxon>
        <taxon>Lophotrochozoa</taxon>
        <taxon>Platyhelminthes</taxon>
        <taxon>Trematoda</taxon>
        <taxon>Digenea</taxon>
        <taxon>Strigeidida</taxon>
        <taxon>Schistosomatoidea</taxon>
        <taxon>Schistosomatidae</taxon>
        <taxon>Schistosoma</taxon>
    </lineage>
</organism>
<dbReference type="GO" id="GO:0016020">
    <property type="term" value="C:membrane"/>
    <property type="evidence" value="ECO:0007669"/>
    <property type="project" value="UniProtKB-SubCell"/>
</dbReference>
<dbReference type="GO" id="GO:0015232">
    <property type="term" value="F:heme transmembrane transporter activity"/>
    <property type="evidence" value="ECO:0007669"/>
    <property type="project" value="TreeGrafter"/>
</dbReference>
<feature type="transmembrane region" description="Helical" evidence="5">
    <location>
        <begin position="67"/>
        <end position="87"/>
    </location>
</feature>
<dbReference type="PANTHER" id="PTHR10924">
    <property type="entry name" value="MAJOR FACILITATOR SUPERFAMILY PROTEIN-RELATED"/>
    <property type="match status" value="1"/>
</dbReference>
<dbReference type="Pfam" id="PF07690">
    <property type="entry name" value="MFS_1"/>
    <property type="match status" value="1"/>
</dbReference>
<evidence type="ECO:0000256" key="3">
    <source>
        <dbReference type="ARBA" id="ARBA00022989"/>
    </source>
</evidence>
<keyword evidence="7" id="KW-1185">Reference proteome</keyword>
<keyword evidence="3 5" id="KW-1133">Transmembrane helix</keyword>
<accession>A0AAE2D1M6</accession>
<dbReference type="Gene3D" id="1.20.1250.20">
    <property type="entry name" value="MFS general substrate transporter like domains"/>
    <property type="match status" value="2"/>
</dbReference>
<feature type="transmembrane region" description="Helical" evidence="5">
    <location>
        <begin position="376"/>
        <end position="395"/>
    </location>
</feature>
<evidence type="ECO:0000313" key="7">
    <source>
        <dbReference type="Proteomes" id="UP001292079"/>
    </source>
</evidence>
<keyword evidence="2 5" id="KW-0812">Transmembrane</keyword>
<protein>
    <recommendedName>
        <fullName evidence="8">Feline leukemia virus subgroup C receptor-related protein</fullName>
    </recommendedName>
</protein>
<feature type="transmembrane region" description="Helical" evidence="5">
    <location>
        <begin position="506"/>
        <end position="525"/>
    </location>
</feature>
<dbReference type="EMBL" id="JALJAT010000007">
    <property type="protein sequence ID" value="KAK4468068.1"/>
    <property type="molecule type" value="Genomic_DNA"/>
</dbReference>
<dbReference type="InterPro" id="IPR011701">
    <property type="entry name" value="MFS"/>
</dbReference>
<keyword evidence="4 5" id="KW-0472">Membrane</keyword>
<reference evidence="6" key="2">
    <citation type="journal article" date="2023" name="Infect Dis Poverty">
        <title>Chromosome-scale genome of the human blood fluke Schistosoma mekongi and its implications for public health.</title>
        <authorList>
            <person name="Zhou M."/>
            <person name="Xu L."/>
            <person name="Xu D."/>
            <person name="Chen W."/>
            <person name="Khan J."/>
            <person name="Hu Y."/>
            <person name="Huang H."/>
            <person name="Wei H."/>
            <person name="Zhang Y."/>
            <person name="Chusongsang P."/>
            <person name="Tanasarnprasert K."/>
            <person name="Hu X."/>
            <person name="Limpanont Y."/>
            <person name="Lv Z."/>
        </authorList>
    </citation>
    <scope>NUCLEOTIDE SEQUENCE</scope>
    <source>
        <strain evidence="6">LV_2022a</strain>
    </source>
</reference>
<dbReference type="AlphaFoldDB" id="A0AAE2D1M6"/>
<evidence type="ECO:0000256" key="2">
    <source>
        <dbReference type="ARBA" id="ARBA00022692"/>
    </source>
</evidence>
<dbReference type="GO" id="GO:0097037">
    <property type="term" value="P:heme export"/>
    <property type="evidence" value="ECO:0007669"/>
    <property type="project" value="TreeGrafter"/>
</dbReference>
<name>A0AAE2D1M6_SCHME</name>
<dbReference type="PANTHER" id="PTHR10924:SF4">
    <property type="entry name" value="GH15861P"/>
    <property type="match status" value="1"/>
</dbReference>
<evidence type="ECO:0008006" key="8">
    <source>
        <dbReference type="Google" id="ProtNLM"/>
    </source>
</evidence>
<gene>
    <name evidence="6" type="ORF">MN116_008242</name>
</gene>
<comment type="caution">
    <text evidence="6">The sequence shown here is derived from an EMBL/GenBank/DDBJ whole genome shotgun (WGS) entry which is preliminary data.</text>
</comment>